<keyword evidence="1" id="KW-0472">Membrane</keyword>
<accession>A0A2P9HIP9</accession>
<keyword evidence="1" id="KW-0812">Transmembrane</keyword>
<organism evidence="2 3">
    <name type="scientific">Ochrobactrum soli</name>
    <dbReference type="NCBI Taxonomy" id="2448455"/>
    <lineage>
        <taxon>Bacteria</taxon>
        <taxon>Pseudomonadati</taxon>
        <taxon>Pseudomonadota</taxon>
        <taxon>Alphaproteobacteria</taxon>
        <taxon>Hyphomicrobiales</taxon>
        <taxon>Brucellaceae</taxon>
        <taxon>Brucella/Ochrobactrum group</taxon>
        <taxon>Ochrobactrum</taxon>
    </lineage>
</organism>
<proteinExistence type="predicted"/>
<evidence type="ECO:0000256" key="1">
    <source>
        <dbReference type="SAM" id="Phobius"/>
    </source>
</evidence>
<sequence>MTWFHGPDPSLFAPSSGFLHLSGFIGAVAWLHLLTCPVRRTTFNFMTGLCAPMES</sequence>
<evidence type="ECO:0000313" key="2">
    <source>
        <dbReference type="EMBL" id="SPL63979.1"/>
    </source>
</evidence>
<feature type="transmembrane region" description="Helical" evidence="1">
    <location>
        <begin position="12"/>
        <end position="34"/>
    </location>
</feature>
<dbReference type="AlphaFoldDB" id="A0A2P9HIP9"/>
<evidence type="ECO:0000313" key="3">
    <source>
        <dbReference type="Proteomes" id="UP000246073"/>
    </source>
</evidence>
<reference evidence="3" key="1">
    <citation type="submission" date="2017-12" db="EMBL/GenBank/DDBJ databases">
        <authorList>
            <person name="Diaz M."/>
        </authorList>
    </citation>
    <scope>NUCLEOTIDE SEQUENCE [LARGE SCALE GENOMIC DNA]</scope>
    <source>
        <strain evidence="3">FI11154</strain>
    </source>
</reference>
<name>A0A2P9HIP9_9HYPH</name>
<gene>
    <name evidence="2" type="ORF">OHAE_3911</name>
</gene>
<dbReference type="Proteomes" id="UP000246073">
    <property type="component" value="Unassembled WGS sequence"/>
</dbReference>
<dbReference type="EMBL" id="OOFM01000004">
    <property type="protein sequence ID" value="SPL63979.1"/>
    <property type="molecule type" value="Genomic_DNA"/>
</dbReference>
<protein>
    <submittedName>
        <fullName evidence="2">Uncharacterized protein</fullName>
    </submittedName>
</protein>
<keyword evidence="1" id="KW-1133">Transmembrane helix</keyword>